<keyword evidence="1 2" id="KW-0479">Metal-binding</keyword>
<evidence type="ECO:0000256" key="2">
    <source>
        <dbReference type="RuleBase" id="RU361183"/>
    </source>
</evidence>
<comment type="cofactor">
    <cofactor evidence="1 2">
        <name>Zn(2+)</name>
        <dbReference type="ChEBI" id="CHEBI:29105"/>
    </cofactor>
    <text evidence="1 2">Binds 1 zinc ion per subunit.</text>
</comment>
<dbReference type="Gene3D" id="3.40.390.10">
    <property type="entry name" value="Collagenase (Catalytic Domain)"/>
    <property type="match status" value="1"/>
</dbReference>
<evidence type="ECO:0000313" key="4">
    <source>
        <dbReference type="Ensembl" id="ENSHHUP00000039862.1"/>
    </source>
</evidence>
<dbReference type="EC" id="3.4.24.-" evidence="2"/>
<dbReference type="InterPro" id="IPR006026">
    <property type="entry name" value="Peptidase_Metallo"/>
</dbReference>
<dbReference type="Proteomes" id="UP000314982">
    <property type="component" value="Unassembled WGS sequence"/>
</dbReference>
<dbReference type="PANTHER" id="PTHR10127:SF899">
    <property type="entry name" value="ASTACIN-LIKE METALLOENDOPEPTIDASE-RELATED"/>
    <property type="match status" value="1"/>
</dbReference>
<feature type="binding site" evidence="1">
    <location>
        <position position="134"/>
    </location>
    <ligand>
        <name>Zn(2+)</name>
        <dbReference type="ChEBI" id="CHEBI:29105"/>
        <note>catalytic</note>
    </ligand>
</feature>
<feature type="binding site" evidence="1">
    <location>
        <position position="144"/>
    </location>
    <ligand>
        <name>Zn(2+)</name>
        <dbReference type="ChEBI" id="CHEBI:29105"/>
        <note>catalytic</note>
    </ligand>
</feature>
<keyword evidence="1 2" id="KW-0645">Protease</keyword>
<dbReference type="GO" id="GO:0004222">
    <property type="term" value="F:metalloendopeptidase activity"/>
    <property type="evidence" value="ECO:0007669"/>
    <property type="project" value="UniProtKB-UniRule"/>
</dbReference>
<organism evidence="4 5">
    <name type="scientific">Hucho hucho</name>
    <name type="common">huchen</name>
    <dbReference type="NCBI Taxonomy" id="62062"/>
    <lineage>
        <taxon>Eukaryota</taxon>
        <taxon>Metazoa</taxon>
        <taxon>Chordata</taxon>
        <taxon>Craniata</taxon>
        <taxon>Vertebrata</taxon>
        <taxon>Euteleostomi</taxon>
        <taxon>Actinopterygii</taxon>
        <taxon>Neopterygii</taxon>
        <taxon>Teleostei</taxon>
        <taxon>Protacanthopterygii</taxon>
        <taxon>Salmoniformes</taxon>
        <taxon>Salmonidae</taxon>
        <taxon>Salmoninae</taxon>
        <taxon>Hucho</taxon>
    </lineage>
</organism>
<dbReference type="SMART" id="SM00235">
    <property type="entry name" value="ZnMc"/>
    <property type="match status" value="1"/>
</dbReference>
<reference evidence="4" key="3">
    <citation type="submission" date="2025-09" db="UniProtKB">
        <authorList>
            <consortium name="Ensembl"/>
        </authorList>
    </citation>
    <scope>IDENTIFICATION</scope>
</reference>
<dbReference type="Ensembl" id="ENSHHUT00000041409.1">
    <property type="protein sequence ID" value="ENSHHUP00000039862.1"/>
    <property type="gene ID" value="ENSHHUG00000024702.1"/>
</dbReference>
<dbReference type="PROSITE" id="PS51864">
    <property type="entry name" value="ASTACIN"/>
    <property type="match status" value="1"/>
</dbReference>
<dbReference type="PRINTS" id="PR00480">
    <property type="entry name" value="ASTACIN"/>
</dbReference>
<dbReference type="GO" id="GO:0006508">
    <property type="term" value="P:proteolysis"/>
    <property type="evidence" value="ECO:0007669"/>
    <property type="project" value="UniProtKB-KW"/>
</dbReference>
<feature type="binding site" evidence="1">
    <location>
        <position position="138"/>
    </location>
    <ligand>
        <name>Zn(2+)</name>
        <dbReference type="ChEBI" id="CHEBI:29105"/>
        <note>catalytic</note>
    </ligand>
</feature>
<name>A0A4W5MN38_9TELE</name>
<accession>A0A4W5MN38</accession>
<feature type="active site" evidence="1">
    <location>
        <position position="135"/>
    </location>
</feature>
<dbReference type="SUPFAM" id="SSF55486">
    <property type="entry name" value="Metalloproteases ('zincins'), catalytic domain"/>
    <property type="match status" value="1"/>
</dbReference>
<dbReference type="GeneTree" id="ENSGT00940000163716"/>
<dbReference type="GO" id="GO:0008270">
    <property type="term" value="F:zinc ion binding"/>
    <property type="evidence" value="ECO:0007669"/>
    <property type="project" value="UniProtKB-UniRule"/>
</dbReference>
<keyword evidence="5" id="KW-1185">Reference proteome</keyword>
<reference evidence="4" key="2">
    <citation type="submission" date="2025-08" db="UniProtKB">
        <authorList>
            <consortium name="Ensembl"/>
        </authorList>
    </citation>
    <scope>IDENTIFICATION</scope>
</reference>
<feature type="domain" description="Peptidase M12A" evidence="3">
    <location>
        <begin position="38"/>
        <end position="220"/>
    </location>
</feature>
<reference evidence="5" key="1">
    <citation type="submission" date="2018-06" db="EMBL/GenBank/DDBJ databases">
        <title>Genome assembly of Danube salmon.</title>
        <authorList>
            <person name="Macqueen D.J."/>
            <person name="Gundappa M.K."/>
        </authorList>
    </citation>
    <scope>NUCLEOTIDE SEQUENCE [LARGE SCALE GENOMIC DNA]</scope>
</reference>
<proteinExistence type="predicted"/>
<evidence type="ECO:0000259" key="3">
    <source>
        <dbReference type="PROSITE" id="PS51864"/>
    </source>
</evidence>
<keyword evidence="1 2" id="KW-0482">Metalloprotease</keyword>
<dbReference type="PANTHER" id="PTHR10127">
    <property type="entry name" value="DISCOIDIN, CUB, EGF, LAMININ , AND ZINC METALLOPROTEASE DOMAIN CONTAINING"/>
    <property type="match status" value="1"/>
</dbReference>
<dbReference type="InterPro" id="IPR024079">
    <property type="entry name" value="MetalloPept_cat_dom_sf"/>
</dbReference>
<evidence type="ECO:0000256" key="1">
    <source>
        <dbReference type="PROSITE-ProRule" id="PRU01211"/>
    </source>
</evidence>
<dbReference type="Pfam" id="PF01400">
    <property type="entry name" value="Astacin"/>
    <property type="match status" value="1"/>
</dbReference>
<protein>
    <recommendedName>
        <fullName evidence="2">Metalloendopeptidase</fullName>
        <ecNumber evidence="2">3.4.24.-</ecNumber>
    </recommendedName>
</protein>
<keyword evidence="1 2" id="KW-0862">Zinc</keyword>
<dbReference type="AlphaFoldDB" id="A0A4W5MN38"/>
<dbReference type="STRING" id="62062.ENSHHUP00000039862"/>
<comment type="caution">
    <text evidence="1">Lacks conserved residue(s) required for the propagation of feature annotation.</text>
</comment>
<keyword evidence="1 2" id="KW-0378">Hydrolase</keyword>
<sequence>MAMNFGLMYLPLFPTLGIDRHDPLILFGDIAMETGIRNASPCTARDCKWPKSRNGVVPVYISSSYTLEERDIIIKGLISFHLSTCIQFVWWKQDQDYLYFHPGNGCWSYLGRRGGQQVISLQQCGCVHHVTVQHEVLHALGFHHEQNLSDRDNVTIVENNNLMTPYDYTSVMHYGKYAFSKDYGKLPTIIPKPDSNVQIGGARQMSRLDIVRFNRLYYCSFI</sequence>
<evidence type="ECO:0000313" key="5">
    <source>
        <dbReference type="Proteomes" id="UP000314982"/>
    </source>
</evidence>
<dbReference type="InterPro" id="IPR001506">
    <property type="entry name" value="Peptidase_M12A"/>
</dbReference>